<name>A0A5R9DRT9_9ACTN</name>
<organism evidence="3 4">
    <name type="scientific">Streptomyces marianii</name>
    <dbReference type="NCBI Taxonomy" id="1817406"/>
    <lineage>
        <taxon>Bacteria</taxon>
        <taxon>Bacillati</taxon>
        <taxon>Actinomycetota</taxon>
        <taxon>Actinomycetes</taxon>
        <taxon>Kitasatosporales</taxon>
        <taxon>Streptomycetaceae</taxon>
        <taxon>Streptomyces</taxon>
    </lineage>
</organism>
<dbReference type="OrthoDB" id="3203858at2"/>
<comment type="similarity">
    <text evidence="1">Belongs to the polypeptide deformylase family.</text>
</comment>
<dbReference type="InterPro" id="IPR036821">
    <property type="entry name" value="Peptide_deformylase_sf"/>
</dbReference>
<dbReference type="GO" id="GO:0042586">
    <property type="term" value="F:peptide deformylase activity"/>
    <property type="evidence" value="ECO:0007669"/>
    <property type="project" value="InterPro"/>
</dbReference>
<keyword evidence="4" id="KW-1185">Reference proteome</keyword>
<evidence type="ECO:0000313" key="3">
    <source>
        <dbReference type="EMBL" id="TLQ39310.1"/>
    </source>
</evidence>
<evidence type="ECO:0000256" key="1">
    <source>
        <dbReference type="ARBA" id="ARBA00010759"/>
    </source>
</evidence>
<dbReference type="Proteomes" id="UP000305921">
    <property type="component" value="Unassembled WGS sequence"/>
</dbReference>
<gene>
    <name evidence="3" type="ORF">FEF34_38635</name>
</gene>
<evidence type="ECO:0000313" key="4">
    <source>
        <dbReference type="Proteomes" id="UP000305921"/>
    </source>
</evidence>
<evidence type="ECO:0000256" key="2">
    <source>
        <dbReference type="SAM" id="MobiDB-lite"/>
    </source>
</evidence>
<dbReference type="AlphaFoldDB" id="A0A5R9DRT9"/>
<comment type="caution">
    <text evidence="3">The sequence shown here is derived from an EMBL/GenBank/DDBJ whole genome shotgun (WGS) entry which is preliminary data.</text>
</comment>
<evidence type="ECO:0008006" key="5">
    <source>
        <dbReference type="Google" id="ProtNLM"/>
    </source>
</evidence>
<dbReference type="SUPFAM" id="SSF56420">
    <property type="entry name" value="Peptide deformylase"/>
    <property type="match status" value="1"/>
</dbReference>
<reference evidence="3 4" key="1">
    <citation type="submission" date="2019-05" db="EMBL/GenBank/DDBJ databases">
        <title>Streptomyces marianii sp. nov., a novel marine actinomycete from southern coast of India.</title>
        <authorList>
            <person name="Iniyan A.M."/>
            <person name="Wink J."/>
            <person name="Ramprasad E."/>
            <person name="Ramana C.V."/>
            <person name="Bunk B."/>
            <person name="Sproer C."/>
            <person name="Joseph F.-J.R.S."/>
            <person name="Vincent S.G.P."/>
        </authorList>
    </citation>
    <scope>NUCLEOTIDE SEQUENCE [LARGE SCALE GENOMIC DNA]</scope>
    <source>
        <strain evidence="3 4">ICN19</strain>
    </source>
</reference>
<dbReference type="Pfam" id="PF01327">
    <property type="entry name" value="Pep_deformylase"/>
    <property type="match status" value="1"/>
</dbReference>
<proteinExistence type="inferred from homology"/>
<feature type="region of interest" description="Disordered" evidence="2">
    <location>
        <begin position="1"/>
        <end position="30"/>
    </location>
</feature>
<protein>
    <recommendedName>
        <fullName evidence="5">Peptide deformylase</fullName>
    </recommendedName>
</protein>
<sequence>MQRSAVRSPRGCPQPPPWRRAGVPAPGPGASFFDVRAQVPRPLQTTVETTTAAGSTESAVYERGDVRLIAHEIDHLDGLLPMDRMRPGVRLVPVEEYRTTAEATGRPWSYE</sequence>
<dbReference type="InterPro" id="IPR023635">
    <property type="entry name" value="Peptide_deformylase"/>
</dbReference>
<dbReference type="EMBL" id="VAWE01000002">
    <property type="protein sequence ID" value="TLQ39310.1"/>
    <property type="molecule type" value="Genomic_DNA"/>
</dbReference>
<accession>A0A5R9DRT9</accession>
<dbReference type="Gene3D" id="3.90.45.10">
    <property type="entry name" value="Peptide deformylase"/>
    <property type="match status" value="1"/>
</dbReference>